<dbReference type="InterPro" id="IPR009057">
    <property type="entry name" value="Homeodomain-like_sf"/>
</dbReference>
<evidence type="ECO:0000313" key="3">
    <source>
        <dbReference type="Proteomes" id="UP001055057"/>
    </source>
</evidence>
<evidence type="ECO:0008006" key="4">
    <source>
        <dbReference type="Google" id="ProtNLM"/>
    </source>
</evidence>
<sequence>MSLSSPDAVSVSTVQRHVSERGIAPVCWTPRTRLREVFVRCPRTVPHTTAEFRRQMVDLVRAGRDPTDPAREFEPSGQTTRSWVAEVDRSEGRREEKRLGADPGLTTAERDELIRLRREVRQPRLERAPKEAPSGVSSSPARDSLVCAGDRSSAVGAFRFMSADQADFPITVLARILGVQAGYDAWAGRQPSARRVADAALPRRIRAVHLGSHETYDHRTAAAGPSHPPHRSEIVAEADPRQRGSRRSERDCLTHRRKSESRSWTPGRDRAPSWRLKSPETRRSRLFSVLKAISLSCRSGNNCDVCRETLL</sequence>
<accession>A0ABQ4U1B8</accession>
<feature type="compositionally biased region" description="Basic and acidic residues" evidence="1">
    <location>
        <begin position="267"/>
        <end position="277"/>
    </location>
</feature>
<dbReference type="SUPFAM" id="SSF46689">
    <property type="entry name" value="Homeodomain-like"/>
    <property type="match status" value="1"/>
</dbReference>
<protein>
    <recommendedName>
        <fullName evidence="4">Transposase</fullName>
    </recommendedName>
</protein>
<comment type="caution">
    <text evidence="2">The sequence shown here is derived from an EMBL/GenBank/DDBJ whole genome shotgun (WGS) entry which is preliminary data.</text>
</comment>
<evidence type="ECO:0000313" key="2">
    <source>
        <dbReference type="EMBL" id="GJE61076.1"/>
    </source>
</evidence>
<feature type="compositionally biased region" description="Basic and acidic residues" evidence="1">
    <location>
        <begin position="108"/>
        <end position="130"/>
    </location>
</feature>
<reference evidence="2" key="2">
    <citation type="submission" date="2021-08" db="EMBL/GenBank/DDBJ databases">
        <authorList>
            <person name="Tani A."/>
            <person name="Ola A."/>
            <person name="Ogura Y."/>
            <person name="Katsura K."/>
            <person name="Hayashi T."/>
        </authorList>
    </citation>
    <scope>NUCLEOTIDE SEQUENCE</scope>
    <source>
        <strain evidence="2">DSM 23632</strain>
    </source>
</reference>
<feature type="compositionally biased region" description="Basic and acidic residues" evidence="1">
    <location>
        <begin position="211"/>
        <end position="220"/>
    </location>
</feature>
<feature type="region of interest" description="Disordered" evidence="1">
    <location>
        <begin position="210"/>
        <end position="277"/>
    </location>
</feature>
<feature type="compositionally biased region" description="Basic and acidic residues" evidence="1">
    <location>
        <begin position="230"/>
        <end position="254"/>
    </location>
</feature>
<name>A0ABQ4U1B8_9HYPH</name>
<feature type="region of interest" description="Disordered" evidence="1">
    <location>
        <begin position="64"/>
        <end position="144"/>
    </location>
</feature>
<gene>
    <name evidence="2" type="ORF">MPOCJGCO_3197</name>
</gene>
<feature type="compositionally biased region" description="Basic and acidic residues" evidence="1">
    <location>
        <begin position="86"/>
        <end position="100"/>
    </location>
</feature>
<dbReference type="EMBL" id="BPRB01000186">
    <property type="protein sequence ID" value="GJE61076.1"/>
    <property type="molecule type" value="Genomic_DNA"/>
</dbReference>
<reference evidence="2" key="1">
    <citation type="journal article" date="2021" name="Front. Microbiol.">
        <title>Comprehensive Comparative Genomics and Phenotyping of Methylobacterium Species.</title>
        <authorList>
            <person name="Alessa O."/>
            <person name="Ogura Y."/>
            <person name="Fujitani Y."/>
            <person name="Takami H."/>
            <person name="Hayashi T."/>
            <person name="Sahin N."/>
            <person name="Tani A."/>
        </authorList>
    </citation>
    <scope>NUCLEOTIDE SEQUENCE</scope>
    <source>
        <strain evidence="2">DSM 23632</strain>
    </source>
</reference>
<proteinExistence type="predicted"/>
<feature type="compositionally biased region" description="Basic and acidic residues" evidence="1">
    <location>
        <begin position="64"/>
        <end position="74"/>
    </location>
</feature>
<organism evidence="2 3">
    <name type="scientific">Methylobacterium trifolii</name>
    <dbReference type="NCBI Taxonomy" id="1003092"/>
    <lineage>
        <taxon>Bacteria</taxon>
        <taxon>Pseudomonadati</taxon>
        <taxon>Pseudomonadota</taxon>
        <taxon>Alphaproteobacteria</taxon>
        <taxon>Hyphomicrobiales</taxon>
        <taxon>Methylobacteriaceae</taxon>
        <taxon>Methylobacterium</taxon>
    </lineage>
</organism>
<dbReference type="Proteomes" id="UP001055057">
    <property type="component" value="Unassembled WGS sequence"/>
</dbReference>
<keyword evidence="3" id="KW-1185">Reference proteome</keyword>
<evidence type="ECO:0000256" key="1">
    <source>
        <dbReference type="SAM" id="MobiDB-lite"/>
    </source>
</evidence>